<dbReference type="PRINTS" id="PR00114">
    <property type="entry name" value="STPHPHTASE"/>
</dbReference>
<keyword evidence="7" id="KW-0112">Calmodulin-binding</keyword>
<dbReference type="InterPro" id="IPR006186">
    <property type="entry name" value="Ser/Thr-sp_prot-phosphatase"/>
</dbReference>
<dbReference type="InterPro" id="IPR029052">
    <property type="entry name" value="Metallo-depent_PP-like"/>
</dbReference>
<evidence type="ECO:0000256" key="3">
    <source>
        <dbReference type="ARBA" id="ARBA00009905"/>
    </source>
</evidence>
<evidence type="ECO:0000256" key="2">
    <source>
        <dbReference type="ARBA" id="ARBA00001965"/>
    </source>
</evidence>
<evidence type="ECO:0000256" key="9">
    <source>
        <dbReference type="ARBA" id="ARBA00023004"/>
    </source>
</evidence>
<evidence type="ECO:0000256" key="7">
    <source>
        <dbReference type="ARBA" id="ARBA00022860"/>
    </source>
</evidence>
<name>A0A1X0P7H9_9TRYP</name>
<dbReference type="EMBL" id="NBCO01000002">
    <property type="protein sequence ID" value="ORC92791.1"/>
    <property type="molecule type" value="Genomic_DNA"/>
</dbReference>
<dbReference type="Pfam" id="PF00149">
    <property type="entry name" value="Metallophos"/>
    <property type="match status" value="1"/>
</dbReference>
<dbReference type="PANTHER" id="PTHR45673">
    <property type="entry name" value="SERINE/THREONINE-PROTEIN PHOSPHATASE 2B CATALYTIC SUBUNIT 1-RELATED"/>
    <property type="match status" value="1"/>
</dbReference>
<evidence type="ECO:0000256" key="11">
    <source>
        <dbReference type="ARBA" id="ARBA00048336"/>
    </source>
</evidence>
<comment type="catalytic activity">
    <reaction evidence="10">
        <text>O-phospho-L-seryl-[protein] + H2O = L-seryl-[protein] + phosphate</text>
        <dbReference type="Rhea" id="RHEA:20629"/>
        <dbReference type="Rhea" id="RHEA-COMP:9863"/>
        <dbReference type="Rhea" id="RHEA-COMP:11604"/>
        <dbReference type="ChEBI" id="CHEBI:15377"/>
        <dbReference type="ChEBI" id="CHEBI:29999"/>
        <dbReference type="ChEBI" id="CHEBI:43474"/>
        <dbReference type="ChEBI" id="CHEBI:83421"/>
        <dbReference type="EC" id="3.1.3.16"/>
    </reaction>
</comment>
<evidence type="ECO:0000256" key="5">
    <source>
        <dbReference type="ARBA" id="ARBA00022801"/>
    </source>
</evidence>
<comment type="catalytic activity">
    <reaction evidence="11 12">
        <text>O-phospho-L-threonyl-[protein] + H2O = L-threonyl-[protein] + phosphate</text>
        <dbReference type="Rhea" id="RHEA:47004"/>
        <dbReference type="Rhea" id="RHEA-COMP:11060"/>
        <dbReference type="Rhea" id="RHEA-COMP:11605"/>
        <dbReference type="ChEBI" id="CHEBI:15377"/>
        <dbReference type="ChEBI" id="CHEBI:30013"/>
        <dbReference type="ChEBI" id="CHEBI:43474"/>
        <dbReference type="ChEBI" id="CHEBI:61977"/>
        <dbReference type="EC" id="3.1.3.16"/>
    </reaction>
</comment>
<dbReference type="Gene3D" id="3.60.21.10">
    <property type="match status" value="1"/>
</dbReference>
<evidence type="ECO:0000313" key="16">
    <source>
        <dbReference type="Proteomes" id="UP000192257"/>
    </source>
</evidence>
<gene>
    <name evidence="15" type="ORF">TM35_000021170</name>
</gene>
<dbReference type="InterPro" id="IPR004843">
    <property type="entry name" value="Calcineurin-like_PHP"/>
</dbReference>
<dbReference type="VEuPathDB" id="TriTrypDB:TM35_000021170"/>
<dbReference type="GO" id="GO:0033192">
    <property type="term" value="F:calmodulin-dependent protein phosphatase activity"/>
    <property type="evidence" value="ECO:0007669"/>
    <property type="project" value="InterPro"/>
</dbReference>
<comment type="similarity">
    <text evidence="3">Belongs to the PPP phosphatase family. PP-2B subfamily.</text>
</comment>
<comment type="cofactor">
    <cofactor evidence="1">
        <name>Zn(2+)</name>
        <dbReference type="ChEBI" id="CHEBI:29105"/>
    </cofactor>
</comment>
<dbReference type="GO" id="GO:0097720">
    <property type="term" value="P:calcineurin-mediated signaling"/>
    <property type="evidence" value="ECO:0007669"/>
    <property type="project" value="InterPro"/>
</dbReference>
<feature type="domain" description="Serine/threonine specific protein phosphatases" evidence="14">
    <location>
        <begin position="178"/>
        <end position="183"/>
    </location>
</feature>
<comment type="caution">
    <text evidence="15">The sequence shown here is derived from an EMBL/GenBank/DDBJ whole genome shotgun (WGS) entry which is preliminary data.</text>
</comment>
<evidence type="ECO:0000259" key="14">
    <source>
        <dbReference type="PROSITE" id="PS00125"/>
    </source>
</evidence>
<dbReference type="PROSITE" id="PS00125">
    <property type="entry name" value="SER_THR_PHOSPHATASE"/>
    <property type="match status" value="1"/>
</dbReference>
<sequence>MDLAGDMESENVVQIPSVTDRNNNSDKDDQNTLKTAGQIKQMLSTERGMKSVQPPNWEPLSHDVVFDKDGVPIPENIKFHFAREGLLSVEDALEIVMRSASIMKKEPNVVELQGSVVVCGDLHGQFYDLLKIFELGGKPGQQQYIFLGDYVDRGNFGMEIVLLLFAYKIRYPKRFIILRGNHESRHLTSYFNFKTESEYKYSLDVYNEIMLAFDCLPLACKVNDKFFCVHGGLSPEIETVSDINLIHRFREPPSSGPMCDLLWSDPMTEQEETTVAPGTMFAANSVRGCSYTYTHNAACNFLETNDLLGIIRGHEAQSEGYHLYRTTSKGVPAVVCVFSAPNYCDTYDNRAALISLKGCVMNIRQYNSSPHPYYLPNFINAFTWSFPFMVEKTLELWNGIIMTGTRNSGTMVPANTLNDRIEQVREKVSNMSEAMHLFHTFPDEKN</sequence>
<dbReference type="SMART" id="SM00156">
    <property type="entry name" value="PP2Ac"/>
    <property type="match status" value="1"/>
</dbReference>
<keyword evidence="9" id="KW-0408">Iron</keyword>
<evidence type="ECO:0000256" key="10">
    <source>
        <dbReference type="ARBA" id="ARBA00047761"/>
    </source>
</evidence>
<proteinExistence type="inferred from homology"/>
<dbReference type="RefSeq" id="XP_028886857.1">
    <property type="nucleotide sequence ID" value="XM_029021435.1"/>
</dbReference>
<evidence type="ECO:0000313" key="15">
    <source>
        <dbReference type="EMBL" id="ORC92791.1"/>
    </source>
</evidence>
<keyword evidence="16" id="KW-1185">Reference proteome</keyword>
<evidence type="ECO:0000256" key="4">
    <source>
        <dbReference type="ARBA" id="ARBA00022723"/>
    </source>
</evidence>
<evidence type="ECO:0000256" key="12">
    <source>
        <dbReference type="RuleBase" id="RU004273"/>
    </source>
</evidence>
<keyword evidence="5 12" id="KW-0378">Hydrolase</keyword>
<dbReference type="GeneID" id="39981215"/>
<dbReference type="InterPro" id="IPR041751">
    <property type="entry name" value="MPP_PP2B"/>
</dbReference>
<feature type="compositionally biased region" description="Polar residues" evidence="13">
    <location>
        <begin position="11"/>
        <end position="22"/>
    </location>
</feature>
<evidence type="ECO:0000256" key="8">
    <source>
        <dbReference type="ARBA" id="ARBA00022912"/>
    </source>
</evidence>
<dbReference type="InterPro" id="IPR043360">
    <property type="entry name" value="PP2B"/>
</dbReference>
<keyword evidence="4" id="KW-0479">Metal-binding</keyword>
<dbReference type="GO" id="GO:0046872">
    <property type="term" value="F:metal ion binding"/>
    <property type="evidence" value="ECO:0007669"/>
    <property type="project" value="UniProtKB-KW"/>
</dbReference>
<dbReference type="EC" id="3.1.3.16" evidence="12"/>
<dbReference type="Proteomes" id="UP000192257">
    <property type="component" value="Unassembled WGS sequence"/>
</dbReference>
<dbReference type="AlphaFoldDB" id="A0A1X0P7H9"/>
<dbReference type="CDD" id="cd07416">
    <property type="entry name" value="MPP_PP2B"/>
    <property type="match status" value="1"/>
</dbReference>
<dbReference type="GO" id="GO:0005516">
    <property type="term" value="F:calmodulin binding"/>
    <property type="evidence" value="ECO:0007669"/>
    <property type="project" value="UniProtKB-KW"/>
</dbReference>
<evidence type="ECO:0000256" key="6">
    <source>
        <dbReference type="ARBA" id="ARBA00022833"/>
    </source>
</evidence>
<organism evidence="15 16">
    <name type="scientific">Trypanosoma theileri</name>
    <dbReference type="NCBI Taxonomy" id="67003"/>
    <lineage>
        <taxon>Eukaryota</taxon>
        <taxon>Discoba</taxon>
        <taxon>Euglenozoa</taxon>
        <taxon>Kinetoplastea</taxon>
        <taxon>Metakinetoplastina</taxon>
        <taxon>Trypanosomatida</taxon>
        <taxon>Trypanosomatidae</taxon>
        <taxon>Trypanosoma</taxon>
    </lineage>
</organism>
<protein>
    <recommendedName>
        <fullName evidence="12">Serine/threonine-protein phosphatase</fullName>
        <ecNumber evidence="12">3.1.3.16</ecNumber>
    </recommendedName>
</protein>
<evidence type="ECO:0000256" key="1">
    <source>
        <dbReference type="ARBA" id="ARBA00001947"/>
    </source>
</evidence>
<keyword evidence="8" id="KW-0904">Protein phosphatase</keyword>
<dbReference type="OrthoDB" id="5593063at2759"/>
<comment type="cofactor">
    <cofactor evidence="2">
        <name>Fe(3+)</name>
        <dbReference type="ChEBI" id="CHEBI:29034"/>
    </cofactor>
</comment>
<keyword evidence="6" id="KW-0862">Zinc</keyword>
<feature type="region of interest" description="Disordered" evidence="13">
    <location>
        <begin position="1"/>
        <end position="32"/>
    </location>
</feature>
<dbReference type="SUPFAM" id="SSF56300">
    <property type="entry name" value="Metallo-dependent phosphatases"/>
    <property type="match status" value="1"/>
</dbReference>
<reference evidence="15 16" key="1">
    <citation type="submission" date="2017-03" db="EMBL/GenBank/DDBJ databases">
        <title>An alternative strategy for trypanosome survival in the mammalian bloodstream revealed through genome and transcriptome analysis of the ubiquitous bovine parasite Trypanosoma (Megatrypanum) theileri.</title>
        <authorList>
            <person name="Kelly S."/>
            <person name="Ivens A."/>
            <person name="Mott A."/>
            <person name="O'Neill E."/>
            <person name="Emms D."/>
            <person name="Macleod O."/>
            <person name="Voorheis P."/>
            <person name="Matthews J."/>
            <person name="Matthews K."/>
            <person name="Carrington M."/>
        </authorList>
    </citation>
    <scope>NUCLEOTIDE SEQUENCE [LARGE SCALE GENOMIC DNA]</scope>
    <source>
        <strain evidence="15">Edinburgh</strain>
    </source>
</reference>
<dbReference type="STRING" id="67003.A0A1X0P7H9"/>
<evidence type="ECO:0000256" key="13">
    <source>
        <dbReference type="SAM" id="MobiDB-lite"/>
    </source>
</evidence>
<accession>A0A1X0P7H9</accession>